<dbReference type="FunFam" id="3.40.50.300:FF:001480">
    <property type="entry name" value="ABC transporter"/>
    <property type="match status" value="1"/>
</dbReference>
<evidence type="ECO:0000256" key="6">
    <source>
        <dbReference type="ARBA" id="ARBA00022840"/>
    </source>
</evidence>
<dbReference type="InterPro" id="IPR027417">
    <property type="entry name" value="P-loop_NTPase"/>
</dbReference>
<dbReference type="Gene3D" id="3.40.50.300">
    <property type="entry name" value="P-loop containing nucleotide triphosphate hydrolases"/>
    <property type="match status" value="1"/>
</dbReference>
<evidence type="ECO:0000256" key="4">
    <source>
        <dbReference type="ARBA" id="ARBA00022692"/>
    </source>
</evidence>
<protein>
    <recommendedName>
        <fullName evidence="10">ABC transporter domain-containing protein</fullName>
    </recommendedName>
</protein>
<feature type="transmembrane region" description="Helical" evidence="9">
    <location>
        <begin position="451"/>
        <end position="472"/>
    </location>
</feature>
<dbReference type="GO" id="GO:0005524">
    <property type="term" value="F:ATP binding"/>
    <property type="evidence" value="ECO:0007669"/>
    <property type="project" value="UniProtKB-KW"/>
</dbReference>
<dbReference type="GO" id="GO:0005886">
    <property type="term" value="C:plasma membrane"/>
    <property type="evidence" value="ECO:0007669"/>
    <property type="project" value="TreeGrafter"/>
</dbReference>
<feature type="transmembrane region" description="Helical" evidence="9">
    <location>
        <begin position="478"/>
        <end position="503"/>
    </location>
</feature>
<evidence type="ECO:0000256" key="3">
    <source>
        <dbReference type="ARBA" id="ARBA00022448"/>
    </source>
</evidence>
<accession>A0AA39HJN3</accession>
<keyword evidence="12" id="KW-1185">Reference proteome</keyword>
<evidence type="ECO:0000256" key="2">
    <source>
        <dbReference type="ARBA" id="ARBA00005814"/>
    </source>
</evidence>
<dbReference type="GO" id="GO:0140359">
    <property type="term" value="F:ABC-type transporter activity"/>
    <property type="evidence" value="ECO:0007669"/>
    <property type="project" value="InterPro"/>
</dbReference>
<dbReference type="SUPFAM" id="SSF81383">
    <property type="entry name" value="F-box domain"/>
    <property type="match status" value="1"/>
</dbReference>
<evidence type="ECO:0000259" key="10">
    <source>
        <dbReference type="PROSITE" id="PS50893"/>
    </source>
</evidence>
<keyword evidence="4 9" id="KW-0812">Transmembrane</keyword>
<name>A0AA39HJN3_9BILA</name>
<sequence>MGDDERGLLLSEDKVSNYGGVQFVDSESINSRRETNPVSLSWHNISVTTKKGNRLLLNDVNGVCEGGQLMALMGASGAGKTTLLNTLLARNLSGLSVNGRVLVNGFEMGKHITAVSGYAQQEDLFMSTLSVREHLMIQARLRISGNLTAEQRAKRVTFVLKELGLTKCRNTKIGMAGVKKGISGGESKRLTFAAELLTNPPILFCDEPTTGLDSFMAESIVAVLKKLAKSGKTIICTIHQPSSQLYNLFDRVLYLAAGRVAFLGRPEEAIPLMESCGHSCPRNYNPADMIIETLAVTAVKKEECLQRVNAICDAFADSKEGKEVMEVVQSYETTIGSYPRVRTVAPLCDQLIALLYRALLDNWRNPSLARAKIIQKVVMGLFVGLLYLGTNRCNQSGVYNMNGALFYLVAELTYSTLFGILTFLPADYPILVREYHDGLYSVASYYMTRAFSYMPLFTLGGFLMVAICYWMVPFSSASVLQVFVMFLTAFLIEQSASAFGVMLSAVSPSYPIAVSVAGPMLTLLSLTGGLYANVGELPSYISWIQYMSWFRYGFEGFIINQWTNVTVPNAEFLNCPVNATTNETAVDLNQILDMYSFDKNNLGFDLGMMGISIVVLYLIGYFGLLRRRRFSRLPPEIVYFILEHLKRTVPWEDFYRLRIVSRQWKKAVEELCDPPEIELFVFAAHEAFNAFGTIPSRAFSDVVELNYMPRNAKIFLHVNITSQDVNTENVARMFTFLYKREMRRLIVNFNLFDGKEGLKKLLKHPNLPQETIAPITRVVDRAELHGRINTIRVLFL</sequence>
<dbReference type="InterPro" id="IPR003593">
    <property type="entry name" value="AAA+_ATPase"/>
</dbReference>
<dbReference type="GO" id="GO:0016887">
    <property type="term" value="F:ATP hydrolysis activity"/>
    <property type="evidence" value="ECO:0007669"/>
    <property type="project" value="InterPro"/>
</dbReference>
<dbReference type="Pfam" id="PF00005">
    <property type="entry name" value="ABC_tran"/>
    <property type="match status" value="1"/>
</dbReference>
<feature type="transmembrane region" description="Helical" evidence="9">
    <location>
        <begin position="373"/>
        <end position="390"/>
    </location>
</feature>
<proteinExistence type="inferred from homology"/>
<keyword evidence="8 9" id="KW-0472">Membrane</keyword>
<dbReference type="InterPro" id="IPR003439">
    <property type="entry name" value="ABC_transporter-like_ATP-bd"/>
</dbReference>
<dbReference type="PANTHER" id="PTHR48041:SF84">
    <property type="entry name" value="ABC TRANSPORTER DOMAIN-CONTAINING PROTEIN"/>
    <property type="match status" value="1"/>
</dbReference>
<evidence type="ECO:0000256" key="5">
    <source>
        <dbReference type="ARBA" id="ARBA00022741"/>
    </source>
</evidence>
<evidence type="ECO:0000313" key="11">
    <source>
        <dbReference type="EMBL" id="KAK0406635.1"/>
    </source>
</evidence>
<comment type="similarity">
    <text evidence="2">Belongs to the ABC transporter superfamily. ABCG family. Eye pigment precursor importer (TC 3.A.1.204) subfamily.</text>
</comment>
<comment type="subcellular location">
    <subcellularLocation>
        <location evidence="1">Membrane</location>
        <topology evidence="1">Multi-pass membrane protein</topology>
    </subcellularLocation>
</comment>
<feature type="domain" description="ABC transporter" evidence="10">
    <location>
        <begin position="40"/>
        <end position="282"/>
    </location>
</feature>
<keyword evidence="5" id="KW-0547">Nucleotide-binding</keyword>
<organism evidence="11 12">
    <name type="scientific">Steinernema hermaphroditum</name>
    <dbReference type="NCBI Taxonomy" id="289476"/>
    <lineage>
        <taxon>Eukaryota</taxon>
        <taxon>Metazoa</taxon>
        <taxon>Ecdysozoa</taxon>
        <taxon>Nematoda</taxon>
        <taxon>Chromadorea</taxon>
        <taxon>Rhabditida</taxon>
        <taxon>Tylenchina</taxon>
        <taxon>Panagrolaimomorpha</taxon>
        <taxon>Strongyloidoidea</taxon>
        <taxon>Steinernematidae</taxon>
        <taxon>Steinernema</taxon>
    </lineage>
</organism>
<reference evidence="11" key="1">
    <citation type="submission" date="2023-06" db="EMBL/GenBank/DDBJ databases">
        <title>Genomic analysis of the entomopathogenic nematode Steinernema hermaphroditum.</title>
        <authorList>
            <person name="Schwarz E.M."/>
            <person name="Heppert J.K."/>
            <person name="Baniya A."/>
            <person name="Schwartz H.T."/>
            <person name="Tan C.-H."/>
            <person name="Antoshechkin I."/>
            <person name="Sternberg P.W."/>
            <person name="Goodrich-Blair H."/>
            <person name="Dillman A.R."/>
        </authorList>
    </citation>
    <scope>NUCLEOTIDE SEQUENCE</scope>
    <source>
        <strain evidence="11">PS9179</strain>
        <tissue evidence="11">Whole animal</tissue>
    </source>
</reference>
<feature type="transmembrane region" description="Helical" evidence="9">
    <location>
        <begin position="405"/>
        <end position="430"/>
    </location>
</feature>
<dbReference type="InterPro" id="IPR017871">
    <property type="entry name" value="ABC_transporter-like_CS"/>
</dbReference>
<dbReference type="PANTHER" id="PTHR48041">
    <property type="entry name" value="ABC TRANSPORTER G FAMILY MEMBER 28"/>
    <property type="match status" value="1"/>
</dbReference>
<dbReference type="InterPro" id="IPR013525">
    <property type="entry name" value="ABC2_TM"/>
</dbReference>
<feature type="transmembrane region" description="Helical" evidence="9">
    <location>
        <begin position="602"/>
        <end position="624"/>
    </location>
</feature>
<evidence type="ECO:0000313" key="12">
    <source>
        <dbReference type="Proteomes" id="UP001175271"/>
    </source>
</evidence>
<evidence type="ECO:0000256" key="8">
    <source>
        <dbReference type="ARBA" id="ARBA00023136"/>
    </source>
</evidence>
<dbReference type="Proteomes" id="UP001175271">
    <property type="component" value="Unassembled WGS sequence"/>
</dbReference>
<dbReference type="InterPro" id="IPR036047">
    <property type="entry name" value="F-box-like_dom_sf"/>
</dbReference>
<dbReference type="EMBL" id="JAUCMV010000004">
    <property type="protein sequence ID" value="KAK0406635.1"/>
    <property type="molecule type" value="Genomic_DNA"/>
</dbReference>
<dbReference type="SUPFAM" id="SSF52540">
    <property type="entry name" value="P-loop containing nucleoside triphosphate hydrolases"/>
    <property type="match status" value="1"/>
</dbReference>
<gene>
    <name evidence="11" type="ORF">QR680_018701</name>
</gene>
<dbReference type="PROSITE" id="PS00211">
    <property type="entry name" value="ABC_TRANSPORTER_1"/>
    <property type="match status" value="1"/>
</dbReference>
<dbReference type="CDD" id="cd03213">
    <property type="entry name" value="ABCG_EPDR"/>
    <property type="match status" value="1"/>
</dbReference>
<comment type="caution">
    <text evidence="11">The sequence shown here is derived from an EMBL/GenBank/DDBJ whole genome shotgun (WGS) entry which is preliminary data.</text>
</comment>
<feature type="transmembrane region" description="Helical" evidence="9">
    <location>
        <begin position="510"/>
        <end position="532"/>
    </location>
</feature>
<dbReference type="AlphaFoldDB" id="A0AA39HJN3"/>
<dbReference type="PROSITE" id="PS50893">
    <property type="entry name" value="ABC_TRANSPORTER_2"/>
    <property type="match status" value="1"/>
</dbReference>
<evidence type="ECO:0000256" key="9">
    <source>
        <dbReference type="SAM" id="Phobius"/>
    </source>
</evidence>
<dbReference type="InterPro" id="IPR050352">
    <property type="entry name" value="ABCG_transporters"/>
</dbReference>
<keyword evidence="6" id="KW-0067">ATP-binding</keyword>
<dbReference type="SMART" id="SM00382">
    <property type="entry name" value="AAA"/>
    <property type="match status" value="1"/>
</dbReference>
<evidence type="ECO:0000256" key="1">
    <source>
        <dbReference type="ARBA" id="ARBA00004141"/>
    </source>
</evidence>
<evidence type="ECO:0000256" key="7">
    <source>
        <dbReference type="ARBA" id="ARBA00022989"/>
    </source>
</evidence>
<keyword evidence="3" id="KW-0813">Transport</keyword>
<keyword evidence="7 9" id="KW-1133">Transmembrane helix</keyword>
<dbReference type="Pfam" id="PF01061">
    <property type="entry name" value="ABC2_membrane"/>
    <property type="match status" value="1"/>
</dbReference>